<name>B6K7V9_SCHJY</name>
<dbReference type="OrthoDB" id="3705032at2759"/>
<dbReference type="EMBL" id="KE651168">
    <property type="protein sequence ID" value="EEB09613.1"/>
    <property type="molecule type" value="Genomic_DNA"/>
</dbReference>
<gene>
    <name evidence="4" type="primary">gpp3</name>
    <name evidence="3" type="ORF">SJAG_04833</name>
</gene>
<protein>
    <recommendedName>
        <fullName evidence="2">WD-like domain-containing protein</fullName>
    </recommendedName>
</protein>
<dbReference type="eggNOG" id="ENOG502SS44">
    <property type="taxonomic scope" value="Eukaryota"/>
</dbReference>
<dbReference type="RefSeq" id="XP_002175906.1">
    <property type="nucleotide sequence ID" value="XM_002175870.2"/>
</dbReference>
<keyword evidence="1" id="KW-0732">Signal</keyword>
<evidence type="ECO:0000259" key="2">
    <source>
        <dbReference type="Pfam" id="PF20493"/>
    </source>
</evidence>
<dbReference type="AlphaFoldDB" id="B6K7V9"/>
<feature type="domain" description="WD-like" evidence="2">
    <location>
        <begin position="75"/>
        <end position="273"/>
    </location>
</feature>
<evidence type="ECO:0000313" key="3">
    <source>
        <dbReference type="EMBL" id="EEB09613.1"/>
    </source>
</evidence>
<sequence>MKLLSISLQLVSALVCRAVTASSGDYDAILNKIVNNDDNSPSGGEGQVTLSTLSGFSTLSSLTKRDAEPYFKELDMYSFDNYEKVAKVGAMLKQAQSNEMLGDALYLYNLMDRNGYTHSLALNGSSEFVSETCKFLYTYGLNSTESLASTASSTDLMNYYRDFNISLCDVNHPTKRSSRGCDDHHSTNYTSCDVLNQGISDYGIFPLSPRSFCGGDCCISWSAPVNFNSSWAQDNIQVCMDRCLVPTGSCIIRDAVYNDVHINFCVSNRGRGCH</sequence>
<proteinExistence type="predicted"/>
<dbReference type="GeneID" id="7049411"/>
<dbReference type="InterPro" id="IPR046925">
    <property type="entry name" value="WD-like_fungi"/>
</dbReference>
<organism evidence="3 5">
    <name type="scientific">Schizosaccharomyces japonicus (strain yFS275 / FY16936)</name>
    <name type="common">Fission yeast</name>
    <dbReference type="NCBI Taxonomy" id="402676"/>
    <lineage>
        <taxon>Eukaryota</taxon>
        <taxon>Fungi</taxon>
        <taxon>Dikarya</taxon>
        <taxon>Ascomycota</taxon>
        <taxon>Taphrinomycotina</taxon>
        <taxon>Schizosaccharomycetes</taxon>
        <taxon>Schizosaccharomycetales</taxon>
        <taxon>Schizosaccharomycetaceae</taxon>
        <taxon>Schizosaccharomyces</taxon>
    </lineage>
</organism>
<evidence type="ECO:0000256" key="1">
    <source>
        <dbReference type="SAM" id="SignalP"/>
    </source>
</evidence>
<evidence type="ECO:0000313" key="5">
    <source>
        <dbReference type="Proteomes" id="UP000001744"/>
    </source>
</evidence>
<feature type="signal peptide" evidence="1">
    <location>
        <begin position="1"/>
        <end position="21"/>
    </location>
</feature>
<keyword evidence="5" id="KW-1185">Reference proteome</keyword>
<feature type="chain" id="PRO_5002847615" description="WD-like domain-containing protein" evidence="1">
    <location>
        <begin position="22"/>
        <end position="274"/>
    </location>
</feature>
<evidence type="ECO:0000313" key="4">
    <source>
        <dbReference type="JaponicusDB" id="SJAG_04833"/>
    </source>
</evidence>
<dbReference type="Pfam" id="PF20493">
    <property type="entry name" value="WD-like_fungi"/>
    <property type="match status" value="1"/>
</dbReference>
<dbReference type="Proteomes" id="UP000001744">
    <property type="component" value="Unassembled WGS sequence"/>
</dbReference>
<accession>B6K7V9</accession>
<dbReference type="HOGENOM" id="CLU_088677_0_0_1"/>
<reference evidence="3 5" key="1">
    <citation type="journal article" date="2011" name="Science">
        <title>Comparative functional genomics of the fission yeasts.</title>
        <authorList>
            <person name="Rhind N."/>
            <person name="Chen Z."/>
            <person name="Yassour M."/>
            <person name="Thompson D.A."/>
            <person name="Haas B.J."/>
            <person name="Habib N."/>
            <person name="Wapinski I."/>
            <person name="Roy S."/>
            <person name="Lin M.F."/>
            <person name="Heiman D.I."/>
            <person name="Young S.K."/>
            <person name="Furuya K."/>
            <person name="Guo Y."/>
            <person name="Pidoux A."/>
            <person name="Chen H.M."/>
            <person name="Robbertse B."/>
            <person name="Goldberg J.M."/>
            <person name="Aoki K."/>
            <person name="Bayne E.H."/>
            <person name="Berlin A.M."/>
            <person name="Desjardins C.A."/>
            <person name="Dobbs E."/>
            <person name="Dukaj L."/>
            <person name="Fan L."/>
            <person name="FitzGerald M.G."/>
            <person name="French C."/>
            <person name="Gujja S."/>
            <person name="Hansen K."/>
            <person name="Keifenheim D."/>
            <person name="Levin J.Z."/>
            <person name="Mosher R.A."/>
            <person name="Mueller C.A."/>
            <person name="Pfiffner J."/>
            <person name="Priest M."/>
            <person name="Russ C."/>
            <person name="Smialowska A."/>
            <person name="Swoboda P."/>
            <person name="Sykes S.M."/>
            <person name="Vaughn M."/>
            <person name="Vengrova S."/>
            <person name="Yoder R."/>
            <person name="Zeng Q."/>
            <person name="Allshire R."/>
            <person name="Baulcombe D."/>
            <person name="Birren B.W."/>
            <person name="Brown W."/>
            <person name="Ekwall K."/>
            <person name="Kellis M."/>
            <person name="Leatherwood J."/>
            <person name="Levin H."/>
            <person name="Margalit H."/>
            <person name="Martienssen R."/>
            <person name="Nieduszynski C.A."/>
            <person name="Spatafora J.W."/>
            <person name="Friedman N."/>
            <person name="Dalgaard J.Z."/>
            <person name="Baumann P."/>
            <person name="Niki H."/>
            <person name="Regev A."/>
            <person name="Nusbaum C."/>
        </authorList>
    </citation>
    <scope>NUCLEOTIDE SEQUENCE [LARGE SCALE GENOMIC DNA]</scope>
    <source>
        <strain evidence="5">yFS275 / FY16936</strain>
    </source>
</reference>
<dbReference type="JaponicusDB" id="SJAG_04833">
    <property type="gene designation" value="gpp3"/>
</dbReference>
<dbReference type="VEuPathDB" id="FungiDB:SJAG_04833"/>